<evidence type="ECO:0000313" key="2">
    <source>
        <dbReference type="EMBL" id="GBN43420.1"/>
    </source>
</evidence>
<dbReference type="PANTHER" id="PTHR46579:SF1">
    <property type="entry name" value="F5_8 TYPE C DOMAIN-CONTAINING PROTEIN"/>
    <property type="match status" value="1"/>
</dbReference>
<name>A0A4Y2NYM6_ARAVE</name>
<evidence type="ECO:0000256" key="1">
    <source>
        <dbReference type="SAM" id="MobiDB-lite"/>
    </source>
</evidence>
<dbReference type="EMBL" id="BGPR01009968">
    <property type="protein sequence ID" value="GBN43420.1"/>
    <property type="molecule type" value="Genomic_DNA"/>
</dbReference>
<dbReference type="InterPro" id="IPR004242">
    <property type="entry name" value="Transposase_21"/>
</dbReference>
<keyword evidence="3" id="KW-1185">Reference proteome</keyword>
<evidence type="ECO:0000313" key="3">
    <source>
        <dbReference type="Proteomes" id="UP000499080"/>
    </source>
</evidence>
<dbReference type="AlphaFoldDB" id="A0A4Y2NYM6"/>
<accession>A0A4Y2NYM6</accession>
<organism evidence="2 3">
    <name type="scientific">Araneus ventricosus</name>
    <name type="common">Orbweaver spider</name>
    <name type="synonym">Epeira ventricosa</name>
    <dbReference type="NCBI Taxonomy" id="182803"/>
    <lineage>
        <taxon>Eukaryota</taxon>
        <taxon>Metazoa</taxon>
        <taxon>Ecdysozoa</taxon>
        <taxon>Arthropoda</taxon>
        <taxon>Chelicerata</taxon>
        <taxon>Arachnida</taxon>
        <taxon>Araneae</taxon>
        <taxon>Araneomorphae</taxon>
        <taxon>Entelegynae</taxon>
        <taxon>Araneoidea</taxon>
        <taxon>Araneidae</taxon>
        <taxon>Araneus</taxon>
    </lineage>
</organism>
<protein>
    <recommendedName>
        <fullName evidence="4">DUF4218 domain-containing protein</fullName>
    </recommendedName>
</protein>
<feature type="region of interest" description="Disordered" evidence="1">
    <location>
        <begin position="29"/>
        <end position="50"/>
    </location>
</feature>
<dbReference type="Proteomes" id="UP000499080">
    <property type="component" value="Unassembled WGS sequence"/>
</dbReference>
<comment type="caution">
    <text evidence="2">The sequence shown here is derived from an EMBL/GenBank/DDBJ whole genome shotgun (WGS) entry which is preliminary data.</text>
</comment>
<reference evidence="2 3" key="1">
    <citation type="journal article" date="2019" name="Sci. Rep.">
        <title>Orb-weaving spider Araneus ventricosus genome elucidates the spidroin gene catalogue.</title>
        <authorList>
            <person name="Kono N."/>
            <person name="Nakamura H."/>
            <person name="Ohtoshi R."/>
            <person name="Moran D.A.P."/>
            <person name="Shinohara A."/>
            <person name="Yoshida Y."/>
            <person name="Fujiwara M."/>
            <person name="Mori M."/>
            <person name="Tomita M."/>
            <person name="Arakawa K."/>
        </authorList>
    </citation>
    <scope>NUCLEOTIDE SEQUENCE [LARGE SCALE GENOMIC DNA]</scope>
</reference>
<evidence type="ECO:0008006" key="4">
    <source>
        <dbReference type="Google" id="ProtNLM"/>
    </source>
</evidence>
<dbReference type="OrthoDB" id="8194903at2759"/>
<gene>
    <name evidence="2" type="ORF">AVEN_119212_1</name>
</gene>
<proteinExistence type="predicted"/>
<sequence>MPRTSAYRRKKFNESTTYSMDISESEYLNDSLNHHTGETTHQNDASSDNESEFEYSSVESSTSFYQDDNVSFDSDAHFEDDASSNELNFDDLSQPLYSSSMFDNTCEVHLYCKECNYYVSEFLEQNKPNVCPSCEEVPLNAEESIRNGNFFMYMPLKPQIKIKLEKENLNEANEYRKKNSNGLGENYRDVMDGDLYRSIPAVNDFDNLSLQFNVDGIPIYRKSRYSIWPIQCVFNELPPVKRKHIMMCGLWFGKEKPDINFNYFIPFVNELDSLIKSGISWFDKHENKNKSTKIIPLICSSDAPARAMIQNFTQYNGAYGCGFCEQKGEVVEKGRGTCRIYDVVKGSLPQLRSHDQTVEDASVATEKNNPFKGVKGPSLLMKLYPHFDLINGFVPDFMHAVLLGVARQIVNIWIETSKLTCSLNGKSVKKLNERIHQLKVPSEIVRCLRSTKDISFWKASEWRIFFYVSPIILMDILEVKAYKNWLCFVHGISLLLSNSVSSKDVSDVERSLKKVYNWC</sequence>
<dbReference type="PANTHER" id="PTHR46579">
    <property type="entry name" value="F5/8 TYPE C DOMAIN-CONTAINING PROTEIN-RELATED"/>
    <property type="match status" value="1"/>
</dbReference>
<dbReference type="Pfam" id="PF02992">
    <property type="entry name" value="Transposase_21"/>
    <property type="match status" value="1"/>
</dbReference>